<evidence type="ECO:0000256" key="2">
    <source>
        <dbReference type="ARBA" id="ARBA00023015"/>
    </source>
</evidence>
<keyword evidence="4" id="KW-0804">Transcription</keyword>
<dbReference type="InterPro" id="IPR009057">
    <property type="entry name" value="Homeodomain-like_sf"/>
</dbReference>
<accession>A0A9E6XUJ4</accession>
<organism evidence="7 8">
    <name type="scientific">Capillimicrobium parvum</name>
    <dbReference type="NCBI Taxonomy" id="2884022"/>
    <lineage>
        <taxon>Bacteria</taxon>
        <taxon>Bacillati</taxon>
        <taxon>Actinomycetota</taxon>
        <taxon>Thermoleophilia</taxon>
        <taxon>Solirubrobacterales</taxon>
        <taxon>Capillimicrobiaceae</taxon>
        <taxon>Capillimicrobium</taxon>
    </lineage>
</organism>
<evidence type="ECO:0000313" key="7">
    <source>
        <dbReference type="EMBL" id="UGS34042.1"/>
    </source>
</evidence>
<dbReference type="Gene3D" id="1.10.357.10">
    <property type="entry name" value="Tetracycline Repressor, domain 2"/>
    <property type="match status" value="1"/>
</dbReference>
<feature type="domain" description="HTH tetR-type" evidence="6">
    <location>
        <begin position="15"/>
        <end position="75"/>
    </location>
</feature>
<dbReference type="GO" id="GO:0000976">
    <property type="term" value="F:transcription cis-regulatory region binding"/>
    <property type="evidence" value="ECO:0007669"/>
    <property type="project" value="TreeGrafter"/>
</dbReference>
<name>A0A9E6XUJ4_9ACTN</name>
<protein>
    <submittedName>
        <fullName evidence="7">HTH-type transcriptional repressor KstR2</fullName>
    </submittedName>
</protein>
<dbReference type="SUPFAM" id="SSF46689">
    <property type="entry name" value="Homeodomain-like"/>
    <property type="match status" value="1"/>
</dbReference>
<evidence type="ECO:0000256" key="3">
    <source>
        <dbReference type="ARBA" id="ARBA00023125"/>
    </source>
</evidence>
<keyword evidence="1" id="KW-0678">Repressor</keyword>
<evidence type="ECO:0000259" key="6">
    <source>
        <dbReference type="PROSITE" id="PS50977"/>
    </source>
</evidence>
<dbReference type="PANTHER" id="PTHR30055:SF175">
    <property type="entry name" value="HTH-TYPE TRANSCRIPTIONAL REPRESSOR KSTR2"/>
    <property type="match status" value="1"/>
</dbReference>
<keyword evidence="2" id="KW-0805">Transcription regulation</keyword>
<dbReference type="Pfam" id="PF17932">
    <property type="entry name" value="TetR_C_24"/>
    <property type="match status" value="1"/>
</dbReference>
<dbReference type="PANTHER" id="PTHR30055">
    <property type="entry name" value="HTH-TYPE TRANSCRIPTIONAL REGULATOR RUTR"/>
    <property type="match status" value="1"/>
</dbReference>
<evidence type="ECO:0000313" key="8">
    <source>
        <dbReference type="Proteomes" id="UP001162834"/>
    </source>
</evidence>
<dbReference type="PROSITE" id="PS50977">
    <property type="entry name" value="HTH_TETR_2"/>
    <property type="match status" value="1"/>
</dbReference>
<dbReference type="InterPro" id="IPR041490">
    <property type="entry name" value="KstR2_TetR_C"/>
</dbReference>
<dbReference type="AlphaFoldDB" id="A0A9E6XUJ4"/>
<dbReference type="InterPro" id="IPR001647">
    <property type="entry name" value="HTH_TetR"/>
</dbReference>
<proteinExistence type="predicted"/>
<dbReference type="EMBL" id="CP087164">
    <property type="protein sequence ID" value="UGS34042.1"/>
    <property type="molecule type" value="Genomic_DNA"/>
</dbReference>
<dbReference type="Gene3D" id="1.10.10.60">
    <property type="entry name" value="Homeodomain-like"/>
    <property type="match status" value="1"/>
</dbReference>
<feature type="DNA-binding region" description="H-T-H motif" evidence="5">
    <location>
        <begin position="38"/>
        <end position="57"/>
    </location>
</feature>
<evidence type="ECO:0000256" key="5">
    <source>
        <dbReference type="PROSITE-ProRule" id="PRU00335"/>
    </source>
</evidence>
<dbReference type="Pfam" id="PF00440">
    <property type="entry name" value="TetR_N"/>
    <property type="match status" value="1"/>
</dbReference>
<dbReference type="InterPro" id="IPR036271">
    <property type="entry name" value="Tet_transcr_reg_TetR-rel_C_sf"/>
</dbReference>
<evidence type="ECO:0000256" key="1">
    <source>
        <dbReference type="ARBA" id="ARBA00022491"/>
    </source>
</evidence>
<dbReference type="KEGG" id="sbae:DSM104329_00413"/>
<gene>
    <name evidence="7" type="primary">kstR2_1</name>
    <name evidence="7" type="ORF">DSM104329_00413</name>
</gene>
<keyword evidence="8" id="KW-1185">Reference proteome</keyword>
<dbReference type="InterPro" id="IPR050109">
    <property type="entry name" value="HTH-type_TetR-like_transc_reg"/>
</dbReference>
<evidence type="ECO:0000256" key="4">
    <source>
        <dbReference type="ARBA" id="ARBA00023163"/>
    </source>
</evidence>
<keyword evidence="3 5" id="KW-0238">DNA-binding</keyword>
<dbReference type="GO" id="GO:0003700">
    <property type="term" value="F:DNA-binding transcription factor activity"/>
    <property type="evidence" value="ECO:0007669"/>
    <property type="project" value="TreeGrafter"/>
</dbReference>
<reference evidence="7" key="1">
    <citation type="journal article" date="2022" name="Int. J. Syst. Evol. Microbiol.">
        <title>Pseudomonas aegrilactucae sp. nov. and Pseudomonas morbosilactucae sp. nov., pathogens causing bacterial rot of lettuce in Japan.</title>
        <authorList>
            <person name="Sawada H."/>
            <person name="Fujikawa T."/>
            <person name="Satou M."/>
        </authorList>
    </citation>
    <scope>NUCLEOTIDE SEQUENCE</scope>
    <source>
        <strain evidence="7">0166_1</strain>
    </source>
</reference>
<dbReference type="SUPFAM" id="SSF48498">
    <property type="entry name" value="Tetracyclin repressor-like, C-terminal domain"/>
    <property type="match status" value="1"/>
</dbReference>
<dbReference type="PRINTS" id="PR00455">
    <property type="entry name" value="HTHTETR"/>
</dbReference>
<dbReference type="Proteomes" id="UP001162834">
    <property type="component" value="Chromosome"/>
</dbReference>
<sequence>MPTKPSQPRLRARYDERRERVIATAAELFARRGYQATSIADLSEAAGLAVGGIYHYIDGKEQLLFAIFGQLMDPLLERADAIAAAGDAPEEKLRELVRAWVRHVADHRFHMLVFAQERHAVESDPRWQDVRRSRRAFEARLGAIIGDLDGRSGDRRLLALALLGMVNHMPTWYRPGGRLTPEAIADGYSDLVLDAIRA</sequence>
<dbReference type="RefSeq" id="WP_259313732.1">
    <property type="nucleotide sequence ID" value="NZ_CP087164.1"/>
</dbReference>